<reference evidence="1" key="1">
    <citation type="submission" date="2019-03" db="EMBL/GenBank/DDBJ databases">
        <authorList>
            <person name="Mank J."/>
            <person name="Almeida P."/>
        </authorList>
    </citation>
    <scope>NUCLEOTIDE SEQUENCE</scope>
    <source>
        <strain evidence="1">78183</strain>
    </source>
</reference>
<sequence length="412" mass="47382">MVAVGGERETPGPLVLERECCRGERKELQQAERRRREREKGLLCRRSWRGRKGGCLCVCLKGNPSAAHGVQRRVAACDCRWRACTVQDVVKDIETELRDCYEETIDLSREDFATMILLDAVFIIMVLVLCSSANRESHESGSADQIFFRPFKFVDVVFDMCLLENQLPFFILEKLFELSNVAADPKNCTVSKLTSQFLHKIMEELVNEKNCKKINSEVLHFVDFIRKCQQPTGRRSEERKTTIVSAPPATKLHQSGVKFKDPGRNSLFDVSFNEGTLEIPQLTIHDRTETLFRNLQAFEQCHYLSGNRFVNDYISFISCLVRAPNDVDVLARNENLKIMLNSDEAVSKLVYNLDKENVVYKNSFLWGVCEDLNSHCRKRRHKWKATLKQTCTGLPAEGDDHKLKQDHEELKN</sequence>
<name>A0A6N2JWG9_SALVM</name>
<proteinExistence type="predicted"/>
<dbReference type="Pfam" id="PF03140">
    <property type="entry name" value="DUF247"/>
    <property type="match status" value="1"/>
</dbReference>
<dbReference type="PANTHER" id="PTHR31170">
    <property type="entry name" value="BNAC04G53230D PROTEIN"/>
    <property type="match status" value="1"/>
</dbReference>
<dbReference type="AlphaFoldDB" id="A0A6N2JWG9"/>
<dbReference type="InterPro" id="IPR004158">
    <property type="entry name" value="DUF247_pln"/>
</dbReference>
<dbReference type="EMBL" id="CAADRP010000001">
    <property type="protein sequence ID" value="VFU19716.1"/>
    <property type="molecule type" value="Genomic_DNA"/>
</dbReference>
<accession>A0A6N2JWG9</accession>
<organism evidence="1">
    <name type="scientific">Salix viminalis</name>
    <name type="common">Common osier</name>
    <name type="synonym">Basket willow</name>
    <dbReference type="NCBI Taxonomy" id="40686"/>
    <lineage>
        <taxon>Eukaryota</taxon>
        <taxon>Viridiplantae</taxon>
        <taxon>Streptophyta</taxon>
        <taxon>Embryophyta</taxon>
        <taxon>Tracheophyta</taxon>
        <taxon>Spermatophyta</taxon>
        <taxon>Magnoliopsida</taxon>
        <taxon>eudicotyledons</taxon>
        <taxon>Gunneridae</taxon>
        <taxon>Pentapetalae</taxon>
        <taxon>rosids</taxon>
        <taxon>fabids</taxon>
        <taxon>Malpighiales</taxon>
        <taxon>Salicaceae</taxon>
        <taxon>Saliceae</taxon>
        <taxon>Salix</taxon>
    </lineage>
</organism>
<dbReference type="PANTHER" id="PTHR31170:SF17">
    <property type="match status" value="1"/>
</dbReference>
<gene>
    <name evidence="1" type="ORF">SVIM_LOCUS2</name>
</gene>
<protein>
    <submittedName>
        <fullName evidence="1">Uncharacterized protein</fullName>
    </submittedName>
</protein>
<evidence type="ECO:0000313" key="1">
    <source>
        <dbReference type="EMBL" id="VFU19716.1"/>
    </source>
</evidence>